<comment type="caution">
    <text evidence="2">The sequence shown here is derived from an EMBL/GenBank/DDBJ whole genome shotgun (WGS) entry which is preliminary data.</text>
</comment>
<dbReference type="OrthoDB" id="8017424at2"/>
<name>A0A0U1QSQ2_9BACL</name>
<feature type="transmembrane region" description="Helical" evidence="1">
    <location>
        <begin position="130"/>
        <end position="152"/>
    </location>
</feature>
<reference evidence="2 3" key="1">
    <citation type="journal article" date="2011" name="J. Bacteriol.">
        <title>Draft genome sequence of Sporolactobacillus inulinus strain CASD, an efficient D-lactic acid-producing bacterium with high-concentration lactate tolerance capability.</title>
        <authorList>
            <person name="Yu B."/>
            <person name="Su F."/>
            <person name="Wang L."/>
            <person name="Xu K."/>
            <person name="Zhao B."/>
            <person name="Xu P."/>
        </authorList>
    </citation>
    <scope>NUCLEOTIDE SEQUENCE [LARGE SCALE GENOMIC DNA]</scope>
    <source>
        <strain evidence="2 3">CASD</strain>
    </source>
</reference>
<organism evidence="2 3">
    <name type="scientific">Sporolactobacillus inulinus CASD</name>
    <dbReference type="NCBI Taxonomy" id="1069536"/>
    <lineage>
        <taxon>Bacteria</taxon>
        <taxon>Bacillati</taxon>
        <taxon>Bacillota</taxon>
        <taxon>Bacilli</taxon>
        <taxon>Bacillales</taxon>
        <taxon>Sporolactobacillaceae</taxon>
        <taxon>Sporolactobacillus</taxon>
    </lineage>
</organism>
<evidence type="ECO:0000313" key="3">
    <source>
        <dbReference type="Proteomes" id="UP000035553"/>
    </source>
</evidence>
<dbReference type="STRING" id="1069536.SINU_00820"/>
<dbReference type="InterPro" id="IPR017195">
    <property type="entry name" value="ABC_thiamin-permease_prd"/>
</dbReference>
<dbReference type="Pfam" id="PF09819">
    <property type="entry name" value="ABC_cobalt"/>
    <property type="match status" value="1"/>
</dbReference>
<gene>
    <name evidence="2" type="ORF">SINU_00820</name>
</gene>
<feature type="transmembrane region" description="Helical" evidence="1">
    <location>
        <begin position="164"/>
        <end position="186"/>
    </location>
</feature>
<accession>A0A0U1QSQ2</accession>
<keyword evidence="1" id="KW-0812">Transmembrane</keyword>
<feature type="transmembrane region" description="Helical" evidence="1">
    <location>
        <begin position="24"/>
        <end position="46"/>
    </location>
</feature>
<keyword evidence="1" id="KW-0472">Membrane</keyword>
<evidence type="ECO:0000256" key="1">
    <source>
        <dbReference type="SAM" id="Phobius"/>
    </source>
</evidence>
<dbReference type="AlphaFoldDB" id="A0A0U1QSQ2"/>
<protein>
    <submittedName>
        <fullName evidence="2">Thiamine ABC transporter permease</fullName>
    </submittedName>
</protein>
<feature type="transmembrane region" description="Helical" evidence="1">
    <location>
        <begin position="58"/>
        <end position="79"/>
    </location>
</feature>
<keyword evidence="1" id="KW-1133">Transmembrane helix</keyword>
<proteinExistence type="predicted"/>
<dbReference type="Proteomes" id="UP000035553">
    <property type="component" value="Unassembled WGS sequence"/>
</dbReference>
<dbReference type="PIRSF" id="PIRSF037394">
    <property type="entry name" value="ABC_thiamine-permease_YkoE_prd"/>
    <property type="match status" value="1"/>
</dbReference>
<dbReference type="EMBL" id="AFVQ02000010">
    <property type="protein sequence ID" value="KLI03835.1"/>
    <property type="molecule type" value="Genomic_DNA"/>
</dbReference>
<keyword evidence="3" id="KW-1185">Reference proteome</keyword>
<sequence length="211" mass="22744">MNGGTIKIKGGTDMAHEKSRNLKLNLTDILVTIVIALVFGLVFRLMGPVYDLVQPLGIHLDALLYGIWFIAAPFAALLIRKPGVAFLAETAAALAEMLFAGSGGVINLYYGLLQGAFSEAIFAAWRYKKFSIGVASLSAFAALIASIILDAGYAYLPLLAGWNLILYIVFRLIGSILLSGLFPYALVKGLEKTGVTQSLRPVTKEDYDVLK</sequence>
<evidence type="ECO:0000313" key="2">
    <source>
        <dbReference type="EMBL" id="KLI03835.1"/>
    </source>
</evidence>